<gene>
    <name evidence="4" type="ORF">GCM10011600_23050</name>
</gene>
<reference evidence="4" key="1">
    <citation type="journal article" date="2014" name="Int. J. Syst. Evol. Microbiol.">
        <title>Complete genome sequence of Corynebacterium casei LMG S-19264T (=DSM 44701T), isolated from a smear-ripened cheese.</title>
        <authorList>
            <consortium name="US DOE Joint Genome Institute (JGI-PGF)"/>
            <person name="Walter F."/>
            <person name="Albersmeier A."/>
            <person name="Kalinowski J."/>
            <person name="Ruckert C."/>
        </authorList>
    </citation>
    <scope>NUCLEOTIDE SEQUENCE</scope>
    <source>
        <strain evidence="4">CGMCC 1.16548</strain>
    </source>
</reference>
<feature type="region of interest" description="Disordered" evidence="1">
    <location>
        <begin position="153"/>
        <end position="187"/>
    </location>
</feature>
<keyword evidence="3" id="KW-0732">Signal</keyword>
<evidence type="ECO:0000256" key="1">
    <source>
        <dbReference type="SAM" id="MobiDB-lite"/>
    </source>
</evidence>
<keyword evidence="5" id="KW-1185">Reference proteome</keyword>
<feature type="chain" id="PRO_5035318949" description="VWA domain-containing protein" evidence="3">
    <location>
        <begin position="22"/>
        <end position="555"/>
    </location>
</feature>
<dbReference type="EMBL" id="BNAI01000005">
    <property type="protein sequence ID" value="GHF21518.1"/>
    <property type="molecule type" value="Genomic_DNA"/>
</dbReference>
<keyword evidence="2" id="KW-0812">Transmembrane</keyword>
<feature type="signal peptide" evidence="3">
    <location>
        <begin position="1"/>
        <end position="21"/>
    </location>
</feature>
<reference evidence="4" key="2">
    <citation type="submission" date="2020-09" db="EMBL/GenBank/DDBJ databases">
        <authorList>
            <person name="Sun Q."/>
            <person name="Zhou Y."/>
        </authorList>
    </citation>
    <scope>NUCLEOTIDE SEQUENCE</scope>
    <source>
        <strain evidence="4">CGMCC 1.16548</strain>
    </source>
</reference>
<feature type="compositionally biased region" description="Pro residues" evidence="1">
    <location>
        <begin position="164"/>
        <end position="184"/>
    </location>
</feature>
<protein>
    <recommendedName>
        <fullName evidence="6">VWA domain-containing protein</fullName>
    </recommendedName>
</protein>
<evidence type="ECO:0000256" key="2">
    <source>
        <dbReference type="SAM" id="Phobius"/>
    </source>
</evidence>
<dbReference type="AlphaFoldDB" id="A0A8J3GRJ1"/>
<dbReference type="InterPro" id="IPR046112">
    <property type="entry name" value="DUF6049"/>
</dbReference>
<dbReference type="Pfam" id="PF19516">
    <property type="entry name" value="DUF6049"/>
    <property type="match status" value="1"/>
</dbReference>
<keyword evidence="2" id="KW-0472">Membrane</keyword>
<dbReference type="Proteomes" id="UP000617531">
    <property type="component" value="Unassembled WGS sequence"/>
</dbReference>
<evidence type="ECO:0008006" key="6">
    <source>
        <dbReference type="Google" id="ProtNLM"/>
    </source>
</evidence>
<evidence type="ECO:0000313" key="4">
    <source>
        <dbReference type="EMBL" id="GHF21518.1"/>
    </source>
</evidence>
<sequence>MTRAAVVVTVAAAVLAPAVLAAPAVGAPQAVGAPMAVSIVVPITARAGDDGLLSAEALSIATSPAGNLTRELDEVLATSATVALDPMIPASIRALGSTAPETALDWLDRLESAANEVFLLAYSDADLSALIRADSIDLAQPLGFGFALDPDAFGPAQTASPTPTATPTPEPTTTPDPEDPPPLPTTDELLAWPDAIGQIAWPSDGSVAASGLEVYADTGYDAVLVTSANVSETASALVELGPTRALVADSAASDLFREASTSIDDATREQAIARLGATLDGLAAAHPGRSLVLTLDRASSFSAYGLSETVASIVARDSTQVTGLSGVLAGATESASVVEGAPADHIAAAPSLVAAVRAEDAFATILADPLALTAERRLQLLALLAVQDVDADDWATRSAAFLERSTEILGSVSIIDTGNLLVTSTQTSIPIKIANALDFAVTVRVAASPQRPLLRIDSPTDVTVEPGSSKVVRLDAEAITNGTVVVEVSLSSPSTGVAIGTPRRFDADLQAQWETVGIIVGAVATVVFAAGIARNVIVRRRRAAREHELEAQEAA</sequence>
<evidence type="ECO:0000256" key="3">
    <source>
        <dbReference type="SAM" id="SignalP"/>
    </source>
</evidence>
<evidence type="ECO:0000313" key="5">
    <source>
        <dbReference type="Proteomes" id="UP000617531"/>
    </source>
</evidence>
<organism evidence="4 5">
    <name type="scientific">Pseudolysinimonas yzui</name>
    <dbReference type="NCBI Taxonomy" id="2708254"/>
    <lineage>
        <taxon>Bacteria</taxon>
        <taxon>Bacillati</taxon>
        <taxon>Actinomycetota</taxon>
        <taxon>Actinomycetes</taxon>
        <taxon>Micrococcales</taxon>
        <taxon>Microbacteriaceae</taxon>
        <taxon>Pseudolysinimonas</taxon>
    </lineage>
</organism>
<name>A0A8J3GRJ1_9MICO</name>
<feature type="transmembrane region" description="Helical" evidence="2">
    <location>
        <begin position="516"/>
        <end position="537"/>
    </location>
</feature>
<proteinExistence type="predicted"/>
<accession>A0A8J3GRJ1</accession>
<keyword evidence="2" id="KW-1133">Transmembrane helix</keyword>
<comment type="caution">
    <text evidence="4">The sequence shown here is derived from an EMBL/GenBank/DDBJ whole genome shotgun (WGS) entry which is preliminary data.</text>
</comment>